<proteinExistence type="predicted"/>
<dbReference type="RefSeq" id="XP_019018801.1">
    <property type="nucleotide sequence ID" value="XM_019160890.1"/>
</dbReference>
<dbReference type="OrthoDB" id="8117402at2759"/>
<dbReference type="AlphaFoldDB" id="A0A1E3NPQ1"/>
<sequence>MNRHERSLHLKTTFKCFGKCNRQKWGCGHLYSRKDGLRKHWKSAQGQECLREFMVLNNLTEHYHEVKDLEKIIELTHLF</sequence>
<evidence type="ECO:0000313" key="2">
    <source>
        <dbReference type="Proteomes" id="UP000094455"/>
    </source>
</evidence>
<reference evidence="1 2" key="1">
    <citation type="journal article" date="2016" name="Proc. Natl. Acad. Sci. U.S.A.">
        <title>Comparative genomics of biotechnologically important yeasts.</title>
        <authorList>
            <person name="Riley R."/>
            <person name="Haridas S."/>
            <person name="Wolfe K.H."/>
            <person name="Lopes M.R."/>
            <person name="Hittinger C.T."/>
            <person name="Goeker M."/>
            <person name="Salamov A.A."/>
            <person name="Wisecaver J.H."/>
            <person name="Long T.M."/>
            <person name="Calvey C.H."/>
            <person name="Aerts A.L."/>
            <person name="Barry K.W."/>
            <person name="Choi C."/>
            <person name="Clum A."/>
            <person name="Coughlan A.Y."/>
            <person name="Deshpande S."/>
            <person name="Douglass A.P."/>
            <person name="Hanson S.J."/>
            <person name="Klenk H.-P."/>
            <person name="LaButti K.M."/>
            <person name="Lapidus A."/>
            <person name="Lindquist E.A."/>
            <person name="Lipzen A.M."/>
            <person name="Meier-Kolthoff J.P."/>
            <person name="Ohm R.A."/>
            <person name="Otillar R.P."/>
            <person name="Pangilinan J.L."/>
            <person name="Peng Y."/>
            <person name="Rokas A."/>
            <person name="Rosa C.A."/>
            <person name="Scheuner C."/>
            <person name="Sibirny A.A."/>
            <person name="Slot J.C."/>
            <person name="Stielow J.B."/>
            <person name="Sun H."/>
            <person name="Kurtzman C.P."/>
            <person name="Blackwell M."/>
            <person name="Grigoriev I.V."/>
            <person name="Jeffries T.W."/>
        </authorList>
    </citation>
    <scope>NUCLEOTIDE SEQUENCE [LARGE SCALE GENOMIC DNA]</scope>
    <source>
        <strain evidence="1 2">NRRL Y-2026</strain>
    </source>
</reference>
<name>A0A1E3NPQ1_9ASCO</name>
<accession>A0A1E3NPQ1</accession>
<dbReference type="Proteomes" id="UP000094455">
    <property type="component" value="Unassembled WGS sequence"/>
</dbReference>
<organism evidence="1 2">
    <name type="scientific">Pichia membranifaciens NRRL Y-2026</name>
    <dbReference type="NCBI Taxonomy" id="763406"/>
    <lineage>
        <taxon>Eukaryota</taxon>
        <taxon>Fungi</taxon>
        <taxon>Dikarya</taxon>
        <taxon>Ascomycota</taxon>
        <taxon>Saccharomycotina</taxon>
        <taxon>Pichiomycetes</taxon>
        <taxon>Pichiales</taxon>
        <taxon>Pichiaceae</taxon>
        <taxon>Pichia</taxon>
    </lineage>
</organism>
<dbReference type="GeneID" id="30177577"/>
<protein>
    <submittedName>
        <fullName evidence="1">Uncharacterized protein</fullName>
    </submittedName>
</protein>
<gene>
    <name evidence="1" type="ORF">PICMEDRAFT_15609</name>
</gene>
<evidence type="ECO:0000313" key="1">
    <source>
        <dbReference type="EMBL" id="ODQ47688.1"/>
    </source>
</evidence>
<dbReference type="EMBL" id="KV454002">
    <property type="protein sequence ID" value="ODQ47688.1"/>
    <property type="molecule type" value="Genomic_DNA"/>
</dbReference>
<keyword evidence="2" id="KW-1185">Reference proteome</keyword>